<dbReference type="InterPro" id="IPR003593">
    <property type="entry name" value="AAA+_ATPase"/>
</dbReference>
<dbReference type="PANTHER" id="PTHR32071">
    <property type="entry name" value="TRANSCRIPTIONAL REGULATORY PROTEIN"/>
    <property type="match status" value="1"/>
</dbReference>
<dbReference type="Gene3D" id="3.40.50.300">
    <property type="entry name" value="P-loop containing nucleotide triphosphate hydrolases"/>
    <property type="match status" value="1"/>
</dbReference>
<keyword evidence="7" id="KW-0804">Transcription</keyword>
<evidence type="ECO:0000256" key="2">
    <source>
        <dbReference type="ARBA" id="ARBA00022840"/>
    </source>
</evidence>
<keyword evidence="3" id="KW-0902">Two-component regulatory system</keyword>
<dbReference type="PANTHER" id="PTHR32071:SF117">
    <property type="entry name" value="PTS-DEPENDENT DIHYDROXYACETONE KINASE OPERON REGULATORY PROTEIN-RELATED"/>
    <property type="match status" value="1"/>
</dbReference>
<evidence type="ECO:0000256" key="3">
    <source>
        <dbReference type="ARBA" id="ARBA00023012"/>
    </source>
</evidence>
<evidence type="ECO:0000256" key="4">
    <source>
        <dbReference type="ARBA" id="ARBA00023015"/>
    </source>
</evidence>
<dbReference type="SMART" id="SM00382">
    <property type="entry name" value="AAA"/>
    <property type="match status" value="1"/>
</dbReference>
<evidence type="ECO:0000313" key="11">
    <source>
        <dbReference type="EMBL" id="QWG17276.1"/>
    </source>
</evidence>
<dbReference type="SUPFAM" id="SSF52540">
    <property type="entry name" value="P-loop containing nucleoside triphosphate hydrolases"/>
    <property type="match status" value="1"/>
</dbReference>
<protein>
    <submittedName>
        <fullName evidence="11">Sigma-54 dependent transcriptional regulator</fullName>
    </submittedName>
</protein>
<proteinExistence type="predicted"/>
<evidence type="ECO:0000256" key="1">
    <source>
        <dbReference type="ARBA" id="ARBA00022741"/>
    </source>
</evidence>
<dbReference type="Proteomes" id="UP000680805">
    <property type="component" value="Chromosome"/>
</dbReference>
<dbReference type="PROSITE" id="PS00676">
    <property type="entry name" value="SIGMA54_INTERACT_2"/>
    <property type="match status" value="1"/>
</dbReference>
<keyword evidence="6" id="KW-0010">Activator</keyword>
<dbReference type="InterPro" id="IPR025662">
    <property type="entry name" value="Sigma_54_int_dom_ATP-bd_1"/>
</dbReference>
<dbReference type="GO" id="GO:0005524">
    <property type="term" value="F:ATP binding"/>
    <property type="evidence" value="ECO:0007669"/>
    <property type="project" value="UniProtKB-KW"/>
</dbReference>
<dbReference type="PROSITE" id="PS50045">
    <property type="entry name" value="SIGMA54_INTERACT_4"/>
    <property type="match status" value="1"/>
</dbReference>
<keyword evidence="5" id="KW-0238">DNA-binding</keyword>
<keyword evidence="4" id="KW-0805">Transcription regulation</keyword>
<evidence type="ECO:0000256" key="8">
    <source>
        <dbReference type="PROSITE-ProRule" id="PRU00169"/>
    </source>
</evidence>
<dbReference type="InterPro" id="IPR058031">
    <property type="entry name" value="AAA_lid_NorR"/>
</dbReference>
<feature type="modified residue" description="4-aspartylphosphate" evidence="8">
    <location>
        <position position="54"/>
    </location>
</feature>
<keyword evidence="2" id="KW-0067">ATP-binding</keyword>
<dbReference type="PROSITE" id="PS00688">
    <property type="entry name" value="SIGMA54_INTERACT_3"/>
    <property type="match status" value="1"/>
</dbReference>
<evidence type="ECO:0000256" key="5">
    <source>
        <dbReference type="ARBA" id="ARBA00023125"/>
    </source>
</evidence>
<keyword evidence="8" id="KW-0597">Phosphoprotein</keyword>
<feature type="domain" description="Sigma-54 factor interaction" evidence="9">
    <location>
        <begin position="165"/>
        <end position="394"/>
    </location>
</feature>
<dbReference type="SMART" id="SM00448">
    <property type="entry name" value="REC"/>
    <property type="match status" value="1"/>
</dbReference>
<dbReference type="GO" id="GO:0006355">
    <property type="term" value="P:regulation of DNA-templated transcription"/>
    <property type="evidence" value="ECO:0007669"/>
    <property type="project" value="InterPro"/>
</dbReference>
<evidence type="ECO:0000256" key="6">
    <source>
        <dbReference type="ARBA" id="ARBA00023159"/>
    </source>
</evidence>
<sequence>MTRLPTVLVVDDELRSVEALQRILEEDFDIRTAVTVHDAETILENEIVEVVLCDQRMPDMTGVEFLKSVRARWPDAVRMIISGYTDADDIISGINDAGIYQYVTKPWQPEALILTIQNAVRLYRLQRENELLAVELKMSATRAERVVASRRQELKAQYHSDDGIVRAADSPLNEVCERLLRVAPFDVSVLVSGESGTGKELVARALHYNSLRWNKPFVVENCAAMPDELLESELFGHKRGAFTGAVEDHTGLFERADGGTVFLDEIGEISPAFQAKLLRVLQEGEIRPVGRGASRKVDVRVIAATNRVLEQEVREGRFREDLYYRLAAVTIHVPALRDRPMDIPIIARMLLEKAQKQFGKHVEGLTDEALACMEAYHWPGNVRELQNEIQHLLVMGPENGLLGAELLSRRILRAAPEDEAEDVAMLVGLDGPLKERIEQLEARILKETLIRHKWNKSRAAKELGLSRVGLRAKLERYGLEKIEPIDPRSRSKAAS</sequence>
<evidence type="ECO:0000313" key="12">
    <source>
        <dbReference type="Proteomes" id="UP000680805"/>
    </source>
</evidence>
<dbReference type="RefSeq" id="WP_215612930.1">
    <property type="nucleotide sequence ID" value="NZ_CP076135.1"/>
</dbReference>
<evidence type="ECO:0000259" key="9">
    <source>
        <dbReference type="PROSITE" id="PS50045"/>
    </source>
</evidence>
<gene>
    <name evidence="11" type="ORF">KMZ68_20225</name>
</gene>
<dbReference type="InterPro" id="IPR002078">
    <property type="entry name" value="Sigma_54_int"/>
</dbReference>
<dbReference type="CDD" id="cd00009">
    <property type="entry name" value="AAA"/>
    <property type="match status" value="1"/>
</dbReference>
<dbReference type="FunFam" id="3.40.50.300:FF:000006">
    <property type="entry name" value="DNA-binding transcriptional regulator NtrC"/>
    <property type="match status" value="1"/>
</dbReference>
<accession>A0A975NMH4</accession>
<organism evidence="11 12">
    <name type="scientific">Bradyrhizobium sediminis</name>
    <dbReference type="NCBI Taxonomy" id="2840469"/>
    <lineage>
        <taxon>Bacteria</taxon>
        <taxon>Pseudomonadati</taxon>
        <taxon>Pseudomonadota</taxon>
        <taxon>Alphaproteobacteria</taxon>
        <taxon>Hyphomicrobiales</taxon>
        <taxon>Nitrobacteraceae</taxon>
        <taxon>Bradyrhizobium</taxon>
    </lineage>
</organism>
<dbReference type="Pfam" id="PF25601">
    <property type="entry name" value="AAA_lid_14"/>
    <property type="match status" value="1"/>
</dbReference>
<dbReference type="PRINTS" id="PR01590">
    <property type="entry name" value="HTHFIS"/>
</dbReference>
<dbReference type="SUPFAM" id="SSF52172">
    <property type="entry name" value="CheY-like"/>
    <property type="match status" value="1"/>
</dbReference>
<reference evidence="11" key="1">
    <citation type="submission" date="2021-06" db="EMBL/GenBank/DDBJ databases">
        <title>Bradyrhizobium sp. S2-11-2 Genome sequencing.</title>
        <authorList>
            <person name="Jin L."/>
        </authorList>
    </citation>
    <scope>NUCLEOTIDE SEQUENCE</scope>
    <source>
        <strain evidence="11">S2-11-2</strain>
    </source>
</reference>
<dbReference type="Pfam" id="PF00072">
    <property type="entry name" value="Response_reg"/>
    <property type="match status" value="1"/>
</dbReference>
<dbReference type="InterPro" id="IPR002197">
    <property type="entry name" value="HTH_Fis"/>
</dbReference>
<dbReference type="Pfam" id="PF00158">
    <property type="entry name" value="Sigma54_activat"/>
    <property type="match status" value="1"/>
</dbReference>
<dbReference type="Gene3D" id="3.40.50.2300">
    <property type="match status" value="1"/>
</dbReference>
<keyword evidence="1" id="KW-0547">Nucleotide-binding</keyword>
<dbReference type="InterPro" id="IPR001789">
    <property type="entry name" value="Sig_transdc_resp-reg_receiver"/>
</dbReference>
<dbReference type="InterPro" id="IPR025943">
    <property type="entry name" value="Sigma_54_int_dom_ATP-bd_2"/>
</dbReference>
<feature type="domain" description="Response regulatory" evidence="10">
    <location>
        <begin position="6"/>
        <end position="120"/>
    </location>
</feature>
<evidence type="ECO:0000259" key="10">
    <source>
        <dbReference type="PROSITE" id="PS50110"/>
    </source>
</evidence>
<dbReference type="Pfam" id="PF02954">
    <property type="entry name" value="HTH_8"/>
    <property type="match status" value="1"/>
</dbReference>
<name>A0A975NMH4_9BRAD</name>
<dbReference type="SUPFAM" id="SSF46689">
    <property type="entry name" value="Homeodomain-like"/>
    <property type="match status" value="1"/>
</dbReference>
<dbReference type="InterPro" id="IPR011006">
    <property type="entry name" value="CheY-like_superfamily"/>
</dbReference>
<dbReference type="InterPro" id="IPR009057">
    <property type="entry name" value="Homeodomain-like_sf"/>
</dbReference>
<dbReference type="Gene3D" id="1.10.10.60">
    <property type="entry name" value="Homeodomain-like"/>
    <property type="match status" value="1"/>
</dbReference>
<dbReference type="GO" id="GO:0000160">
    <property type="term" value="P:phosphorelay signal transduction system"/>
    <property type="evidence" value="ECO:0007669"/>
    <property type="project" value="UniProtKB-KW"/>
</dbReference>
<dbReference type="PROSITE" id="PS00675">
    <property type="entry name" value="SIGMA54_INTERACT_1"/>
    <property type="match status" value="1"/>
</dbReference>
<dbReference type="KEGG" id="bsei:KMZ68_20225"/>
<dbReference type="Gene3D" id="1.10.8.60">
    <property type="match status" value="1"/>
</dbReference>
<dbReference type="AlphaFoldDB" id="A0A975NMH4"/>
<dbReference type="InterPro" id="IPR027417">
    <property type="entry name" value="P-loop_NTPase"/>
</dbReference>
<dbReference type="PROSITE" id="PS50110">
    <property type="entry name" value="RESPONSE_REGULATORY"/>
    <property type="match status" value="1"/>
</dbReference>
<dbReference type="GO" id="GO:0043565">
    <property type="term" value="F:sequence-specific DNA binding"/>
    <property type="evidence" value="ECO:0007669"/>
    <property type="project" value="InterPro"/>
</dbReference>
<dbReference type="InterPro" id="IPR025944">
    <property type="entry name" value="Sigma_54_int_dom_CS"/>
</dbReference>
<dbReference type="EMBL" id="CP076135">
    <property type="protein sequence ID" value="QWG17276.1"/>
    <property type="molecule type" value="Genomic_DNA"/>
</dbReference>
<evidence type="ECO:0000256" key="7">
    <source>
        <dbReference type="ARBA" id="ARBA00023163"/>
    </source>
</evidence>